<keyword evidence="3 6" id="KW-0812">Transmembrane</keyword>
<evidence type="ECO:0000256" key="4">
    <source>
        <dbReference type="ARBA" id="ARBA00022989"/>
    </source>
</evidence>
<feature type="transmembrane region" description="Helical" evidence="6">
    <location>
        <begin position="47"/>
        <end position="63"/>
    </location>
</feature>
<dbReference type="InterPro" id="IPR006696">
    <property type="entry name" value="DUF423"/>
</dbReference>
<comment type="subcellular location">
    <subcellularLocation>
        <location evidence="1">Membrane</location>
        <topology evidence="1">Multi-pass membrane protein</topology>
    </subcellularLocation>
</comment>
<comment type="similarity">
    <text evidence="2">Belongs to the UPF0382 family.</text>
</comment>
<proteinExistence type="inferred from homology"/>
<feature type="transmembrane region" description="Helical" evidence="6">
    <location>
        <begin position="101"/>
        <end position="124"/>
    </location>
</feature>
<dbReference type="Pfam" id="PF04241">
    <property type="entry name" value="DUF423"/>
    <property type="match status" value="1"/>
</dbReference>
<protein>
    <submittedName>
        <fullName evidence="7">Uncharacterized membrane protein YgdD, TMEM256/DUF423 family</fullName>
    </submittedName>
</protein>
<dbReference type="PANTHER" id="PTHR43461">
    <property type="entry name" value="TRANSMEMBRANE PROTEIN 256"/>
    <property type="match status" value="1"/>
</dbReference>
<evidence type="ECO:0000256" key="3">
    <source>
        <dbReference type="ARBA" id="ARBA00022692"/>
    </source>
</evidence>
<name>A0A1H4CYY4_9FLAO</name>
<dbReference type="EMBL" id="FNQF01000009">
    <property type="protein sequence ID" value="SEA65607.1"/>
    <property type="molecule type" value="Genomic_DNA"/>
</dbReference>
<dbReference type="PANTHER" id="PTHR43461:SF1">
    <property type="entry name" value="TRANSMEMBRANE PROTEIN 256"/>
    <property type="match status" value="1"/>
</dbReference>
<evidence type="ECO:0000256" key="2">
    <source>
        <dbReference type="ARBA" id="ARBA00009694"/>
    </source>
</evidence>
<feature type="transmembrane region" description="Helical" evidence="6">
    <location>
        <begin position="70"/>
        <end position="89"/>
    </location>
</feature>
<evidence type="ECO:0000256" key="6">
    <source>
        <dbReference type="SAM" id="Phobius"/>
    </source>
</evidence>
<sequence length="128" mass="14203">MSKKLLGLGLGLGGVAIILGAFASHGLTKHLTESQILTFETGVRYQMYQAFFLILMSFVKELNSKSKSVVLWLNVFGVLFFSGSIYGLSTNTLSSFDFTKIALITPLGGSLLIFSWFYVLFIVFKNRK</sequence>
<keyword evidence="8" id="KW-1185">Reference proteome</keyword>
<keyword evidence="4 6" id="KW-1133">Transmembrane helix</keyword>
<dbReference type="Proteomes" id="UP000198820">
    <property type="component" value="Unassembled WGS sequence"/>
</dbReference>
<reference evidence="7 8" key="1">
    <citation type="submission" date="2016-10" db="EMBL/GenBank/DDBJ databases">
        <authorList>
            <person name="de Groot N.N."/>
        </authorList>
    </citation>
    <scope>NUCLEOTIDE SEQUENCE [LARGE SCALE GENOMIC DNA]</scope>
    <source>
        <strain evidence="7 8">DSM 23581</strain>
    </source>
</reference>
<evidence type="ECO:0000313" key="8">
    <source>
        <dbReference type="Proteomes" id="UP000198820"/>
    </source>
</evidence>
<accession>A0A1H4CYY4</accession>
<dbReference type="AlphaFoldDB" id="A0A1H4CYY4"/>
<evidence type="ECO:0000313" key="7">
    <source>
        <dbReference type="EMBL" id="SEA65607.1"/>
    </source>
</evidence>
<dbReference type="RefSeq" id="WP_093244926.1">
    <property type="nucleotide sequence ID" value="NZ_FNQF01000009.1"/>
</dbReference>
<evidence type="ECO:0000256" key="5">
    <source>
        <dbReference type="ARBA" id="ARBA00023136"/>
    </source>
</evidence>
<evidence type="ECO:0000256" key="1">
    <source>
        <dbReference type="ARBA" id="ARBA00004141"/>
    </source>
</evidence>
<gene>
    <name evidence="7" type="ORF">SAMN05421540_10945</name>
</gene>
<organism evidence="7 8">
    <name type="scientific">Psychroflexus halocasei</name>
    <dbReference type="NCBI Taxonomy" id="908615"/>
    <lineage>
        <taxon>Bacteria</taxon>
        <taxon>Pseudomonadati</taxon>
        <taxon>Bacteroidota</taxon>
        <taxon>Flavobacteriia</taxon>
        <taxon>Flavobacteriales</taxon>
        <taxon>Flavobacteriaceae</taxon>
        <taxon>Psychroflexus</taxon>
    </lineage>
</organism>
<dbReference type="STRING" id="908615.SAMN05421540_10945"/>
<dbReference type="GO" id="GO:0005886">
    <property type="term" value="C:plasma membrane"/>
    <property type="evidence" value="ECO:0007669"/>
    <property type="project" value="TreeGrafter"/>
</dbReference>
<keyword evidence="5 6" id="KW-0472">Membrane</keyword>